<reference evidence="11" key="1">
    <citation type="submission" date="2022-07" db="EMBL/GenBank/DDBJ databases">
        <title>Genome Sequence of Physisporinus lineatus.</title>
        <authorList>
            <person name="Buettner E."/>
        </authorList>
    </citation>
    <scope>NUCLEOTIDE SEQUENCE</scope>
    <source>
        <strain evidence="11">VT162</strain>
    </source>
</reference>
<dbReference type="PANTHER" id="PTHR42904">
    <property type="entry name" value="NUDIX HYDROLASE, NUDC SUBFAMILY"/>
    <property type="match status" value="1"/>
</dbReference>
<evidence type="ECO:0000313" key="11">
    <source>
        <dbReference type="EMBL" id="KAJ3491269.1"/>
    </source>
</evidence>
<dbReference type="InterPro" id="IPR050241">
    <property type="entry name" value="NAD-cap_RNA_hydrolase_NudC"/>
</dbReference>
<dbReference type="Pfam" id="PF09296">
    <property type="entry name" value="NUDIX-like"/>
    <property type="match status" value="1"/>
</dbReference>
<dbReference type="InterPro" id="IPR015797">
    <property type="entry name" value="NUDIX_hydrolase-like_dom_sf"/>
</dbReference>
<dbReference type="PANTHER" id="PTHR42904:SF6">
    <property type="entry name" value="NAD-CAPPED RNA HYDROLASE NUDT12"/>
    <property type="match status" value="1"/>
</dbReference>
<evidence type="ECO:0000256" key="7">
    <source>
        <dbReference type="ARBA" id="ARBA00022842"/>
    </source>
</evidence>
<dbReference type="InterPro" id="IPR000086">
    <property type="entry name" value="NUDIX_hydrolase_dom"/>
</dbReference>
<keyword evidence="8" id="KW-0520">NAD</keyword>
<proteinExistence type="inferred from homology"/>
<evidence type="ECO:0000256" key="1">
    <source>
        <dbReference type="ARBA" id="ARBA00001946"/>
    </source>
</evidence>
<keyword evidence="6" id="KW-0378">Hydrolase</keyword>
<keyword evidence="7" id="KW-0460">Magnesium</keyword>
<dbReference type="EMBL" id="JANAWD010000015">
    <property type="protein sequence ID" value="KAJ3491269.1"/>
    <property type="molecule type" value="Genomic_DNA"/>
</dbReference>
<dbReference type="SUPFAM" id="SSF55811">
    <property type="entry name" value="Nudix"/>
    <property type="match status" value="1"/>
</dbReference>
<keyword evidence="5" id="KW-0479">Metal-binding</keyword>
<dbReference type="GO" id="GO:0046872">
    <property type="term" value="F:metal ion binding"/>
    <property type="evidence" value="ECO:0007669"/>
    <property type="project" value="UniProtKB-KW"/>
</dbReference>
<comment type="catalytic activity">
    <reaction evidence="9">
        <text>a 5'-end NAD(+)-phospho-ribonucleoside in mRNA + H2O = a 5'-end phospho-adenosine-phospho-ribonucleoside in mRNA + beta-nicotinamide D-ribonucleotide + 2 H(+)</text>
        <dbReference type="Rhea" id="RHEA:60876"/>
        <dbReference type="Rhea" id="RHEA-COMP:15698"/>
        <dbReference type="Rhea" id="RHEA-COMP:15719"/>
        <dbReference type="ChEBI" id="CHEBI:14649"/>
        <dbReference type="ChEBI" id="CHEBI:15377"/>
        <dbReference type="ChEBI" id="CHEBI:15378"/>
        <dbReference type="ChEBI" id="CHEBI:144029"/>
        <dbReference type="ChEBI" id="CHEBI:144051"/>
    </reaction>
    <physiologicalReaction direction="left-to-right" evidence="9">
        <dbReference type="Rhea" id="RHEA:60877"/>
    </physiologicalReaction>
</comment>
<dbReference type="InterPro" id="IPR015375">
    <property type="entry name" value="NADH_PPase-like_N"/>
</dbReference>
<name>A0AAD5YNJ8_9APHY</name>
<dbReference type="EC" id="3.6.1.22" evidence="4"/>
<dbReference type="Pfam" id="PF00293">
    <property type="entry name" value="NUDIX"/>
    <property type="match status" value="1"/>
</dbReference>
<dbReference type="Gene3D" id="3.90.79.20">
    <property type="match status" value="1"/>
</dbReference>
<evidence type="ECO:0000256" key="5">
    <source>
        <dbReference type="ARBA" id="ARBA00022723"/>
    </source>
</evidence>
<accession>A0AAD5YNJ8</accession>
<dbReference type="GO" id="GO:0005777">
    <property type="term" value="C:peroxisome"/>
    <property type="evidence" value="ECO:0007669"/>
    <property type="project" value="TreeGrafter"/>
</dbReference>
<dbReference type="Proteomes" id="UP001212997">
    <property type="component" value="Unassembled WGS sequence"/>
</dbReference>
<evidence type="ECO:0000313" key="12">
    <source>
        <dbReference type="Proteomes" id="UP001212997"/>
    </source>
</evidence>
<dbReference type="CDD" id="cd03429">
    <property type="entry name" value="NUDIX_NADH_pyrophosphatase_Nudt13"/>
    <property type="match status" value="1"/>
</dbReference>
<evidence type="ECO:0000256" key="2">
    <source>
        <dbReference type="ARBA" id="ARBA00001947"/>
    </source>
</evidence>
<dbReference type="InterPro" id="IPR049734">
    <property type="entry name" value="NudC-like_C"/>
</dbReference>
<evidence type="ECO:0000256" key="3">
    <source>
        <dbReference type="ARBA" id="ARBA00009595"/>
    </source>
</evidence>
<dbReference type="Gene3D" id="3.90.79.10">
    <property type="entry name" value="Nucleoside Triphosphate Pyrophosphohydrolase"/>
    <property type="match status" value="1"/>
</dbReference>
<gene>
    <name evidence="11" type="ORF">NLI96_g858</name>
</gene>
<feature type="domain" description="Nudix hydrolase" evidence="10">
    <location>
        <begin position="264"/>
        <end position="409"/>
    </location>
</feature>
<dbReference type="GO" id="GO:0005829">
    <property type="term" value="C:cytosol"/>
    <property type="evidence" value="ECO:0007669"/>
    <property type="project" value="TreeGrafter"/>
</dbReference>
<dbReference type="GO" id="GO:0019677">
    <property type="term" value="P:NAD+ catabolic process"/>
    <property type="evidence" value="ECO:0007669"/>
    <property type="project" value="TreeGrafter"/>
</dbReference>
<evidence type="ECO:0000256" key="4">
    <source>
        <dbReference type="ARBA" id="ARBA00012381"/>
    </source>
</evidence>
<dbReference type="PROSITE" id="PS51462">
    <property type="entry name" value="NUDIX"/>
    <property type="match status" value="1"/>
</dbReference>
<evidence type="ECO:0000256" key="6">
    <source>
        <dbReference type="ARBA" id="ARBA00022801"/>
    </source>
</evidence>
<evidence type="ECO:0000256" key="9">
    <source>
        <dbReference type="ARBA" id="ARBA00023679"/>
    </source>
</evidence>
<organism evidence="11 12">
    <name type="scientific">Meripilus lineatus</name>
    <dbReference type="NCBI Taxonomy" id="2056292"/>
    <lineage>
        <taxon>Eukaryota</taxon>
        <taxon>Fungi</taxon>
        <taxon>Dikarya</taxon>
        <taxon>Basidiomycota</taxon>
        <taxon>Agaricomycotina</taxon>
        <taxon>Agaricomycetes</taxon>
        <taxon>Polyporales</taxon>
        <taxon>Meripilaceae</taxon>
        <taxon>Meripilus</taxon>
    </lineage>
</organism>
<dbReference type="GO" id="GO:0006742">
    <property type="term" value="P:NADP+ catabolic process"/>
    <property type="evidence" value="ECO:0007669"/>
    <property type="project" value="TreeGrafter"/>
</dbReference>
<keyword evidence="12" id="KW-1185">Reference proteome</keyword>
<protein>
    <recommendedName>
        <fullName evidence="4">NAD(+) diphosphatase</fullName>
        <ecNumber evidence="4">3.6.1.22</ecNumber>
    </recommendedName>
</protein>
<comment type="cofactor">
    <cofactor evidence="2">
        <name>Zn(2+)</name>
        <dbReference type="ChEBI" id="CHEBI:29105"/>
    </cofactor>
</comment>
<dbReference type="AlphaFoldDB" id="A0AAD5YNJ8"/>
<evidence type="ECO:0000259" key="10">
    <source>
        <dbReference type="PROSITE" id="PS51462"/>
    </source>
</evidence>
<evidence type="ECO:0000256" key="8">
    <source>
        <dbReference type="ARBA" id="ARBA00023027"/>
    </source>
</evidence>
<comment type="similarity">
    <text evidence="3">Belongs to the Nudix hydrolase family. NudC subfamily.</text>
</comment>
<sequence length="455" mass="49618">MAASGAHVNFFAGSPLNRLAWLRTSYPFLNAAVVSPATRWVVFKNGNPLMASEAVSGDDPQKSKILSLARLTTKEVQPLLGSEPYFHQGEKPGEIAETGVSILETARLHGPPIVFLGLHEPDTETGETDVLPSSDFSGKTDPAAVASRLKGTPFFSLDVSKVPQGDVNEVLQATTTAKEGGSLEFIDGRNAMGHLTQIDSAIFSEARSLIDWNSRIKFCASCGSSIFSQWAGWKRSCSSLLPWADNTGKEPCDTNAGIHNITFPRSDPVVIAVVVNEANDKVLLGRNVGIRTISEISHHLMTFLQQRWPPKFYSALAGFVEPGEALEDTFKRELWEEAAVRVWGIQFHSTQPWPFPANIMAGFYALADSDAPVRTDLDNELQDAKWFTREEILAVLNHKEGTDEPNFKLPPRNALAGVLLSDWANGRIVVGGNGQGPVQAHHGATNDAKPFKNFF</sequence>
<comment type="cofactor">
    <cofactor evidence="1">
        <name>Mg(2+)</name>
        <dbReference type="ChEBI" id="CHEBI:18420"/>
    </cofactor>
</comment>
<comment type="caution">
    <text evidence="11">The sequence shown here is derived from an EMBL/GenBank/DDBJ whole genome shotgun (WGS) entry which is preliminary data.</text>
</comment>
<dbReference type="GO" id="GO:0035529">
    <property type="term" value="F:NADH pyrophosphatase activity"/>
    <property type="evidence" value="ECO:0007669"/>
    <property type="project" value="TreeGrafter"/>
</dbReference>